<proteinExistence type="predicted"/>
<dbReference type="GO" id="GO:0004730">
    <property type="term" value="F:pseudouridylate synthase activity"/>
    <property type="evidence" value="ECO:0007669"/>
    <property type="project" value="InterPro"/>
</dbReference>
<feature type="region of interest" description="Disordered" evidence="6">
    <location>
        <begin position="41"/>
        <end position="87"/>
    </location>
</feature>
<evidence type="ECO:0000256" key="4">
    <source>
        <dbReference type="ARBA" id="ARBA00023239"/>
    </source>
</evidence>
<reference evidence="7" key="1">
    <citation type="submission" date="2022-10" db="EMBL/GenBank/DDBJ databases">
        <authorList>
            <person name="Chen Y."/>
            <person name="Dougan E. K."/>
            <person name="Chan C."/>
            <person name="Rhodes N."/>
            <person name="Thang M."/>
        </authorList>
    </citation>
    <scope>NUCLEOTIDE SEQUENCE</scope>
</reference>
<feature type="compositionally biased region" description="Polar residues" evidence="6">
    <location>
        <begin position="46"/>
        <end position="55"/>
    </location>
</feature>
<evidence type="ECO:0000256" key="3">
    <source>
        <dbReference type="ARBA" id="ARBA00023211"/>
    </source>
</evidence>
<dbReference type="PANTHER" id="PTHR42909:SF1">
    <property type="entry name" value="CARBOHYDRATE KINASE PFKB DOMAIN-CONTAINING PROTEIN"/>
    <property type="match status" value="1"/>
</dbReference>
<feature type="compositionally biased region" description="Low complexity" evidence="6">
    <location>
        <begin position="271"/>
        <end position="284"/>
    </location>
</feature>
<keyword evidence="5 8" id="KW-0326">Glycosidase</keyword>
<keyword evidence="4" id="KW-0456">Lyase</keyword>
<keyword evidence="1" id="KW-0479">Metal-binding</keyword>
<evidence type="ECO:0000256" key="5">
    <source>
        <dbReference type="ARBA" id="ARBA00023295"/>
    </source>
</evidence>
<feature type="region of interest" description="Disordered" evidence="6">
    <location>
        <begin position="271"/>
        <end position="292"/>
    </location>
</feature>
<sequence>MDHALNLDAVMEDEPELLRTAVHETMEGRFGHEHVEPEIKVEESDNGYSPTSSAVTRRPFPAGEDGSRSMTRVHSPSHAENSEPPAEDQLVEVFDETSGNWVARETSHAQHGHDHDGGENGNDGLVMMVMSGINRGDTSGSNDVGIYGTDDTCAASGDSKTEIHYTDPKSNASKELYSGTEDGTGLQDEEGAGAPTCGRGTVVSGKLGSSGSSCNSPRDGGDSGLFGGGDARLSALWNALGALKKKMRLGDQSQQMDGGYNMHYDNTDNLTTPMTCTTSTTRQSTTDDRERKLNKNSTLDFGMPETEWNGSSSVEDIYNLSSTVNVTKKMDFVYMVFIVYIKDEKAPSSSTTSEAESEELIRDGELPNAEPAQQAPQETFICIDIDTTEVCGYGTDDFPAFFTPRSGLPTSCRVDGPAEAAELLQQQLQIQLNSGMVLGVPVPEHLAAEGQLVEDATRQAVDESMQQGIKGNEVTPFLLKRINELTGGESLRTNIALIKHNAEVGAQLAIHFAKLGSSKL</sequence>
<comment type="caution">
    <text evidence="7">The sequence shown here is derived from an EMBL/GenBank/DDBJ whole genome shotgun (WGS) entry which is preliminary data.</text>
</comment>
<dbReference type="InterPro" id="IPR007342">
    <property type="entry name" value="PsuG"/>
</dbReference>
<dbReference type="EMBL" id="CAMXCT030006560">
    <property type="protein sequence ID" value="CAL4803284.1"/>
    <property type="molecule type" value="Genomic_DNA"/>
</dbReference>
<evidence type="ECO:0000256" key="1">
    <source>
        <dbReference type="ARBA" id="ARBA00022723"/>
    </source>
</evidence>
<keyword evidence="9" id="KW-1185">Reference proteome</keyword>
<dbReference type="InterPro" id="IPR022830">
    <property type="entry name" value="Indigdn_synthA-like"/>
</dbReference>
<feature type="region of interest" description="Disordered" evidence="6">
    <location>
        <begin position="347"/>
        <end position="375"/>
    </location>
</feature>
<dbReference type="EMBL" id="CAMXCT010006560">
    <property type="protein sequence ID" value="CAI4015972.1"/>
    <property type="molecule type" value="Genomic_DNA"/>
</dbReference>
<dbReference type="AlphaFoldDB" id="A0A9P1GLN9"/>
<reference evidence="8 9" key="2">
    <citation type="submission" date="2024-05" db="EMBL/GenBank/DDBJ databases">
        <authorList>
            <person name="Chen Y."/>
            <person name="Shah S."/>
            <person name="Dougan E. K."/>
            <person name="Thang M."/>
            <person name="Chan C."/>
        </authorList>
    </citation>
    <scope>NUCLEOTIDE SEQUENCE [LARGE SCALE GENOMIC DNA]</scope>
</reference>
<accession>A0A9P1GLN9</accession>
<evidence type="ECO:0000256" key="6">
    <source>
        <dbReference type="SAM" id="MobiDB-lite"/>
    </source>
</evidence>
<feature type="region of interest" description="Disordered" evidence="6">
    <location>
        <begin position="156"/>
        <end position="185"/>
    </location>
</feature>
<dbReference type="GO" id="GO:0046872">
    <property type="term" value="F:metal ion binding"/>
    <property type="evidence" value="ECO:0007669"/>
    <property type="project" value="UniProtKB-KW"/>
</dbReference>
<dbReference type="PANTHER" id="PTHR42909">
    <property type="entry name" value="ZGC:136858"/>
    <property type="match status" value="1"/>
</dbReference>
<evidence type="ECO:0000313" key="8">
    <source>
        <dbReference type="EMBL" id="CAL4803284.1"/>
    </source>
</evidence>
<organism evidence="7">
    <name type="scientific">Cladocopium goreaui</name>
    <dbReference type="NCBI Taxonomy" id="2562237"/>
    <lineage>
        <taxon>Eukaryota</taxon>
        <taxon>Sar</taxon>
        <taxon>Alveolata</taxon>
        <taxon>Dinophyceae</taxon>
        <taxon>Suessiales</taxon>
        <taxon>Symbiodiniaceae</taxon>
        <taxon>Cladocopium</taxon>
    </lineage>
</organism>
<dbReference type="EMBL" id="CAMXCT020006560">
    <property type="protein sequence ID" value="CAL1169347.1"/>
    <property type="molecule type" value="Genomic_DNA"/>
</dbReference>
<protein>
    <submittedName>
        <fullName evidence="8">Pseudouridine-5'-phosphate glycosidase (PsiMP glycosidase)</fullName>
    </submittedName>
</protein>
<dbReference type="GO" id="GO:0005737">
    <property type="term" value="C:cytoplasm"/>
    <property type="evidence" value="ECO:0007669"/>
    <property type="project" value="TreeGrafter"/>
</dbReference>
<dbReference type="Gene3D" id="3.40.1790.10">
    <property type="entry name" value="Indigoidine synthase domain"/>
    <property type="match status" value="1"/>
</dbReference>
<dbReference type="GO" id="GO:0016798">
    <property type="term" value="F:hydrolase activity, acting on glycosyl bonds"/>
    <property type="evidence" value="ECO:0007669"/>
    <property type="project" value="UniProtKB-KW"/>
</dbReference>
<name>A0A9P1GLN9_9DINO</name>
<gene>
    <name evidence="7" type="ORF">C1SCF055_LOCUS40759</name>
</gene>
<dbReference type="SUPFAM" id="SSF110581">
    <property type="entry name" value="Indigoidine synthase A-like"/>
    <property type="match status" value="1"/>
</dbReference>
<dbReference type="Proteomes" id="UP001152797">
    <property type="component" value="Unassembled WGS sequence"/>
</dbReference>
<keyword evidence="3" id="KW-0464">Manganese</keyword>
<evidence type="ECO:0000313" key="9">
    <source>
        <dbReference type="Proteomes" id="UP001152797"/>
    </source>
</evidence>
<evidence type="ECO:0000256" key="2">
    <source>
        <dbReference type="ARBA" id="ARBA00022801"/>
    </source>
</evidence>
<evidence type="ECO:0000313" key="7">
    <source>
        <dbReference type="EMBL" id="CAI4015972.1"/>
    </source>
</evidence>
<dbReference type="OrthoDB" id="198885at2759"/>
<keyword evidence="2" id="KW-0378">Hydrolase</keyword>
<dbReference type="Pfam" id="PF04227">
    <property type="entry name" value="Indigoidine_A"/>
    <property type="match status" value="1"/>
</dbReference>